<dbReference type="PROSITE" id="PS51217">
    <property type="entry name" value="UVRD_HELICASE_CTER"/>
    <property type="match status" value="1"/>
</dbReference>
<dbReference type="InterPro" id="IPR014016">
    <property type="entry name" value="UvrD-like_ATP-bd"/>
</dbReference>
<evidence type="ECO:0000256" key="3">
    <source>
        <dbReference type="ARBA" id="ARBA00022801"/>
    </source>
</evidence>
<keyword evidence="6" id="KW-0238">DNA-binding</keyword>
<evidence type="ECO:0000256" key="12">
    <source>
        <dbReference type="SAM" id="MobiDB-lite"/>
    </source>
</evidence>
<evidence type="ECO:0000256" key="8">
    <source>
        <dbReference type="ARBA" id="ARBA00034617"/>
    </source>
</evidence>
<dbReference type="Gene3D" id="1.10.10.160">
    <property type="match status" value="1"/>
</dbReference>
<dbReference type="SUPFAM" id="SSF52540">
    <property type="entry name" value="P-loop containing nucleoside triphosphate hydrolases"/>
    <property type="match status" value="1"/>
</dbReference>
<keyword evidence="4 11" id="KW-0347">Helicase</keyword>
<dbReference type="EMBL" id="JAAAMV010000029">
    <property type="protein sequence ID" value="NBD27680.1"/>
    <property type="molecule type" value="Genomic_DNA"/>
</dbReference>
<evidence type="ECO:0000256" key="10">
    <source>
        <dbReference type="ARBA" id="ARBA00048988"/>
    </source>
</evidence>
<evidence type="ECO:0000256" key="6">
    <source>
        <dbReference type="ARBA" id="ARBA00023125"/>
    </source>
</evidence>
<evidence type="ECO:0000313" key="15">
    <source>
        <dbReference type="EMBL" id="NBD27680.1"/>
    </source>
</evidence>
<sequence length="772" mass="86759">MTAAGMDFFARKQAELGVALNEVQKKAVLHADGALLLLASPGSGKTTTIIMRIGYLIEAKGVHPSRIKAVTFSRASAQDMKERYARFFPDHPEGGVQFSTIHSFAFEVMREHLRRSRLSFQIIEGEVEQPEEEELPLHKKLILRDLYRKVKGENLTEDQMEELTTYISFLKNKLIPEREWGEVRCDVPEAAAVAKEYEAFKRSFAGKLLVDYDDMLVLANDALESGGELLWKYQNRYDYVLTDESQDTSLVQHAIIEKLARRHGCLCVVADDDQSIYTWRAAEPQYLLDFRNVFPDAAILKMEQNYRSSRNIVDIANKFIKRNERRYDKNMFTRNPGSRPIFLKQLDDYKGQAKYVAAAVEGTEPLSETAVLYRNNASSIMLMNEFDRRGIPFYMKDGDNRFFSHWVLEDVLGFMRMAYTDKRPDLLEKIHTKMAGYVTKAQMAALNALDNGESVFDNLLAHVPLQSYQPKQLADVKEAFQSMRGMEPRAAIRLIRFRLGYERAIDRMCERLGFRRENLIGMLNTLEDIADGLATLEDFANRLKYLEAAMKASKKNKHADAVTFSTLHSAKGLEFERVFMIDLIDGIIPSNDDMKKEDGEASDAMEEAVRLFYVGMTRAKRELTLLSYARRDGEDAKESQFVTAVRELQSPQPPAPPSGIRPEAAWQAESGGGARPAAAKKAPAAKRQRAPGSAGSGVTVTEGRPGEAASERNPDALKSFDGLKPGDVLVHSAFGAGEFVSANRDFVEIRFGIGVRKLSAAACIGAGMLTRR</sequence>
<dbReference type="Pfam" id="PF13361">
    <property type="entry name" value="UvrD_C"/>
    <property type="match status" value="1"/>
</dbReference>
<dbReference type="Gene3D" id="3.40.50.300">
    <property type="entry name" value="P-loop containing nucleotide triphosphate hydrolases"/>
    <property type="match status" value="2"/>
</dbReference>
<dbReference type="Proteomes" id="UP000665561">
    <property type="component" value="Unassembled WGS sequence"/>
</dbReference>
<feature type="region of interest" description="Disordered" evidence="12">
    <location>
        <begin position="646"/>
        <end position="719"/>
    </location>
</feature>
<comment type="similarity">
    <text evidence="1">Belongs to the helicase family. UvrD subfamily.</text>
</comment>
<proteinExistence type="inferred from homology"/>
<comment type="caution">
    <text evidence="15">The sequence shown here is derived from an EMBL/GenBank/DDBJ whole genome shotgun (WGS) entry which is preliminary data.</text>
</comment>
<gene>
    <name evidence="15" type="ORF">GT019_27725</name>
</gene>
<comment type="catalytic activity">
    <reaction evidence="10">
        <text>ATP + H2O = ADP + phosphate + H(+)</text>
        <dbReference type="Rhea" id="RHEA:13065"/>
        <dbReference type="ChEBI" id="CHEBI:15377"/>
        <dbReference type="ChEBI" id="CHEBI:15378"/>
        <dbReference type="ChEBI" id="CHEBI:30616"/>
        <dbReference type="ChEBI" id="CHEBI:43474"/>
        <dbReference type="ChEBI" id="CHEBI:456216"/>
        <dbReference type="EC" id="5.6.2.4"/>
    </reaction>
</comment>
<keyword evidence="7" id="KW-0413">Isomerase</keyword>
<protein>
    <recommendedName>
        <fullName evidence="9">DNA 3'-5' helicase</fullName>
        <ecNumber evidence="9">5.6.2.4</ecNumber>
    </recommendedName>
</protein>
<comment type="catalytic activity">
    <reaction evidence="8">
        <text>Couples ATP hydrolysis with the unwinding of duplex DNA by translocating in the 3'-5' direction.</text>
        <dbReference type="EC" id="5.6.2.4"/>
    </reaction>
</comment>
<dbReference type="CDD" id="cd17932">
    <property type="entry name" value="DEXQc_UvrD"/>
    <property type="match status" value="1"/>
</dbReference>
<keyword evidence="3 11" id="KW-0378">Hydrolase</keyword>
<evidence type="ECO:0000256" key="7">
    <source>
        <dbReference type="ARBA" id="ARBA00023235"/>
    </source>
</evidence>
<dbReference type="Pfam" id="PF00580">
    <property type="entry name" value="UvrD-helicase"/>
    <property type="match status" value="1"/>
</dbReference>
<dbReference type="PANTHER" id="PTHR11070">
    <property type="entry name" value="UVRD / RECB / PCRA DNA HELICASE FAMILY MEMBER"/>
    <property type="match status" value="1"/>
</dbReference>
<accession>A0ABW9XY86</accession>
<evidence type="ECO:0000256" key="2">
    <source>
        <dbReference type="ARBA" id="ARBA00022741"/>
    </source>
</evidence>
<dbReference type="RefSeq" id="WP_161746700.1">
    <property type="nucleotide sequence ID" value="NZ_JAAAMV010000029.1"/>
</dbReference>
<feature type="binding site" evidence="11">
    <location>
        <begin position="39"/>
        <end position="46"/>
    </location>
    <ligand>
        <name>ATP</name>
        <dbReference type="ChEBI" id="CHEBI:30616"/>
    </ligand>
</feature>
<dbReference type="InterPro" id="IPR000212">
    <property type="entry name" value="DNA_helicase_UvrD/REP"/>
</dbReference>
<name>A0ABW9XY86_9BACL</name>
<evidence type="ECO:0000313" key="16">
    <source>
        <dbReference type="Proteomes" id="UP000665561"/>
    </source>
</evidence>
<feature type="domain" description="UvrD-like helicase C-terminal" evidence="14">
    <location>
        <begin position="310"/>
        <end position="572"/>
    </location>
</feature>
<keyword evidence="5 11" id="KW-0067">ATP-binding</keyword>
<organism evidence="15 16">
    <name type="scientific">Paenibacillus glycinis</name>
    <dbReference type="NCBI Taxonomy" id="2697035"/>
    <lineage>
        <taxon>Bacteria</taxon>
        <taxon>Bacillati</taxon>
        <taxon>Bacillota</taxon>
        <taxon>Bacilli</taxon>
        <taxon>Bacillales</taxon>
        <taxon>Paenibacillaceae</taxon>
        <taxon>Paenibacillus</taxon>
    </lineage>
</organism>
<dbReference type="PANTHER" id="PTHR11070:SF2">
    <property type="entry name" value="ATP-DEPENDENT DNA HELICASE SRS2"/>
    <property type="match status" value="1"/>
</dbReference>
<dbReference type="InterPro" id="IPR013986">
    <property type="entry name" value="DExx_box_DNA_helicase_dom_sf"/>
</dbReference>
<keyword evidence="16" id="KW-1185">Reference proteome</keyword>
<dbReference type="EC" id="5.6.2.4" evidence="9"/>
<dbReference type="PROSITE" id="PS51198">
    <property type="entry name" value="UVRD_HELICASE_ATP_BIND"/>
    <property type="match status" value="1"/>
</dbReference>
<dbReference type="InterPro" id="IPR014017">
    <property type="entry name" value="DNA_helicase_UvrD-like_C"/>
</dbReference>
<evidence type="ECO:0000256" key="1">
    <source>
        <dbReference type="ARBA" id="ARBA00009922"/>
    </source>
</evidence>
<evidence type="ECO:0000256" key="9">
    <source>
        <dbReference type="ARBA" id="ARBA00034808"/>
    </source>
</evidence>
<evidence type="ECO:0000256" key="5">
    <source>
        <dbReference type="ARBA" id="ARBA00022840"/>
    </source>
</evidence>
<evidence type="ECO:0000259" key="13">
    <source>
        <dbReference type="PROSITE" id="PS51198"/>
    </source>
</evidence>
<reference evidence="15 16" key="1">
    <citation type="submission" date="2020-01" db="EMBL/GenBank/DDBJ databases">
        <title>Paenibacillus soybeanensis sp. nov. isolated from the nodules of soybean (Glycine max(L.) Merr).</title>
        <authorList>
            <person name="Wang H."/>
        </authorList>
    </citation>
    <scope>NUCLEOTIDE SEQUENCE [LARGE SCALE GENOMIC DNA]</scope>
    <source>
        <strain evidence="15 16">T1</strain>
    </source>
</reference>
<dbReference type="InterPro" id="IPR027417">
    <property type="entry name" value="P-loop_NTPase"/>
</dbReference>
<evidence type="ECO:0000256" key="4">
    <source>
        <dbReference type="ARBA" id="ARBA00022806"/>
    </source>
</evidence>
<dbReference type="Gene3D" id="1.10.486.10">
    <property type="entry name" value="PCRA, domain 4"/>
    <property type="match status" value="1"/>
</dbReference>
<keyword evidence="2 11" id="KW-0547">Nucleotide-binding</keyword>
<evidence type="ECO:0000256" key="11">
    <source>
        <dbReference type="PROSITE-ProRule" id="PRU00560"/>
    </source>
</evidence>
<feature type="domain" description="UvrD-like helicase ATP-binding" evidence="13">
    <location>
        <begin position="18"/>
        <end position="309"/>
    </location>
</feature>
<evidence type="ECO:0000259" key="14">
    <source>
        <dbReference type="PROSITE" id="PS51217"/>
    </source>
</evidence>